<dbReference type="EMBL" id="CAJNRE010001782">
    <property type="protein sequence ID" value="CAF1956878.1"/>
    <property type="molecule type" value="Genomic_DNA"/>
</dbReference>
<name>A0A816LZ23_9BILA</name>
<comment type="caution">
    <text evidence="1">The sequence shown here is derived from an EMBL/GenBank/DDBJ whole genome shotgun (WGS) entry which is preliminary data.</text>
</comment>
<evidence type="ECO:0000313" key="2">
    <source>
        <dbReference type="Proteomes" id="UP000663824"/>
    </source>
</evidence>
<accession>A0A816LZ23</accession>
<proteinExistence type="predicted"/>
<dbReference type="AlphaFoldDB" id="A0A816LZ23"/>
<evidence type="ECO:0000313" key="1">
    <source>
        <dbReference type="EMBL" id="CAF1956878.1"/>
    </source>
</evidence>
<gene>
    <name evidence="1" type="ORF">MBJ925_LOCUS6167</name>
</gene>
<sequence length="160" mass="18354">MNDDTTIIRCHISPPLPVVPETILRTTDEGMLKGLECLLLSEQMSTPITTTTTINDESFLTLEQECNLDSEVFIDRSRRKTTLETNVAAVIMDDEMEEDYSQKENIVPKKQQQQQHINEIQIDKLDNDIHFIQPIMSVPIGQQQPVMPKLLEQIDTIDPY</sequence>
<protein>
    <submittedName>
        <fullName evidence="1">Uncharacterized protein</fullName>
    </submittedName>
</protein>
<dbReference type="Proteomes" id="UP000663824">
    <property type="component" value="Unassembled WGS sequence"/>
</dbReference>
<reference evidence="1" key="1">
    <citation type="submission" date="2021-02" db="EMBL/GenBank/DDBJ databases">
        <authorList>
            <person name="Nowell W R."/>
        </authorList>
    </citation>
    <scope>NUCLEOTIDE SEQUENCE</scope>
</reference>
<organism evidence="1 2">
    <name type="scientific">Rotaria magnacalcarata</name>
    <dbReference type="NCBI Taxonomy" id="392030"/>
    <lineage>
        <taxon>Eukaryota</taxon>
        <taxon>Metazoa</taxon>
        <taxon>Spiralia</taxon>
        <taxon>Gnathifera</taxon>
        <taxon>Rotifera</taxon>
        <taxon>Eurotatoria</taxon>
        <taxon>Bdelloidea</taxon>
        <taxon>Philodinida</taxon>
        <taxon>Philodinidae</taxon>
        <taxon>Rotaria</taxon>
    </lineage>
</organism>